<comment type="caution">
    <text evidence="1">The sequence shown here is derived from an EMBL/GenBank/DDBJ whole genome shotgun (WGS) entry which is preliminary data.</text>
</comment>
<proteinExistence type="predicted"/>
<dbReference type="Proteomes" id="UP000186102">
    <property type="component" value="Unassembled WGS sequence"/>
</dbReference>
<accession>A0A1Q8QH54</accession>
<gene>
    <name evidence="1" type="ORF">DSOL_4895</name>
</gene>
<protein>
    <submittedName>
        <fullName evidence="1">Uncharacterized protein</fullName>
    </submittedName>
</protein>
<dbReference type="RefSeq" id="WP_075367164.1">
    <property type="nucleotide sequence ID" value="NZ_MLBF01000072.1"/>
</dbReference>
<evidence type="ECO:0000313" key="1">
    <source>
        <dbReference type="EMBL" id="OLN26677.1"/>
    </source>
</evidence>
<sequence>MSTGKEKAAEVVDPDEMFVTATVNAADVVLVGVSLKHQVALFGDEKQTGTTHPSFGILLKLQDYAKILKPLPMD</sequence>
<keyword evidence="2" id="KW-1185">Reference proteome</keyword>
<name>A0A1Q8QH54_9FIRM</name>
<organism evidence="1 2">
    <name type="scientific">Desulfosporosinus metallidurans</name>
    <dbReference type="NCBI Taxonomy" id="1888891"/>
    <lineage>
        <taxon>Bacteria</taxon>
        <taxon>Bacillati</taxon>
        <taxon>Bacillota</taxon>
        <taxon>Clostridia</taxon>
        <taxon>Eubacteriales</taxon>
        <taxon>Desulfitobacteriaceae</taxon>
        <taxon>Desulfosporosinus</taxon>
    </lineage>
</organism>
<dbReference type="EMBL" id="MLBF01000072">
    <property type="protein sequence ID" value="OLN26677.1"/>
    <property type="molecule type" value="Genomic_DNA"/>
</dbReference>
<dbReference type="AlphaFoldDB" id="A0A1Q8QH54"/>
<evidence type="ECO:0000313" key="2">
    <source>
        <dbReference type="Proteomes" id="UP000186102"/>
    </source>
</evidence>
<reference evidence="1 2" key="1">
    <citation type="submission" date="2016-09" db="EMBL/GenBank/DDBJ databases">
        <title>Complete genome of Desulfosporosinus sp. OL.</title>
        <authorList>
            <person name="Mardanov A."/>
            <person name="Beletsky A."/>
            <person name="Panova A."/>
            <person name="Karnachuk O."/>
            <person name="Ravin N."/>
        </authorList>
    </citation>
    <scope>NUCLEOTIDE SEQUENCE [LARGE SCALE GENOMIC DNA]</scope>
    <source>
        <strain evidence="1 2">OL</strain>
    </source>
</reference>